<dbReference type="Proteomes" id="UP000034846">
    <property type="component" value="Unassembled WGS sequence"/>
</dbReference>
<organism evidence="1 2">
    <name type="scientific">Candidatus Uhrbacteria bacterium GW2011_GWD2_52_7</name>
    <dbReference type="NCBI Taxonomy" id="1618989"/>
    <lineage>
        <taxon>Bacteria</taxon>
        <taxon>Candidatus Uhriibacteriota</taxon>
    </lineage>
</organism>
<dbReference type="AlphaFoldDB" id="A0A0G2AE09"/>
<gene>
    <name evidence="1" type="ORF">UY72_C0006G0015</name>
</gene>
<evidence type="ECO:0000313" key="2">
    <source>
        <dbReference type="Proteomes" id="UP000034846"/>
    </source>
</evidence>
<dbReference type="EMBL" id="LCRD01000006">
    <property type="protein sequence ID" value="KKW30664.1"/>
    <property type="molecule type" value="Genomic_DNA"/>
</dbReference>
<accession>A0A0G2AE09</accession>
<proteinExistence type="predicted"/>
<comment type="caution">
    <text evidence="1">The sequence shown here is derived from an EMBL/GenBank/DDBJ whole genome shotgun (WGS) entry which is preliminary data.</text>
</comment>
<evidence type="ECO:0000313" key="1">
    <source>
        <dbReference type="EMBL" id="KKW30664.1"/>
    </source>
</evidence>
<sequence>MRSTENNQGEKLTRKALREIERELGIYLDAPKNMMRMLNQQFGIYNENDEHIGDIGAPKLYFSAETLRAAIREVLNK</sequence>
<reference evidence="1 2" key="1">
    <citation type="journal article" date="2015" name="Nature">
        <title>rRNA introns, odd ribosomes, and small enigmatic genomes across a large radiation of phyla.</title>
        <authorList>
            <person name="Brown C.T."/>
            <person name="Hug L.A."/>
            <person name="Thomas B.C."/>
            <person name="Sharon I."/>
            <person name="Castelle C.J."/>
            <person name="Singh A."/>
            <person name="Wilkins M.J."/>
            <person name="Williams K.H."/>
            <person name="Banfield J.F."/>
        </authorList>
    </citation>
    <scope>NUCLEOTIDE SEQUENCE [LARGE SCALE GENOMIC DNA]</scope>
</reference>
<protein>
    <submittedName>
        <fullName evidence="1">Uncharacterized protein</fullName>
    </submittedName>
</protein>
<name>A0A0G2AE09_9BACT</name>